<feature type="non-terminal residue" evidence="1">
    <location>
        <position position="1"/>
    </location>
</feature>
<dbReference type="AlphaFoldDB" id="A0AAD1RC15"/>
<sequence>GKCGRLLANALRDTKQSTFISKIKTPSGDTSHKLPDILKAFQEFYADLYNIRKTPPSRLELEQYLAPRIKQTVPNNLLQHLEEPIHIDEFLQI</sequence>
<feature type="non-terminal residue" evidence="1">
    <location>
        <position position="93"/>
    </location>
</feature>
<evidence type="ECO:0000313" key="1">
    <source>
        <dbReference type="EMBL" id="CAH2247700.1"/>
    </source>
</evidence>
<protein>
    <submittedName>
        <fullName evidence="1">Uncharacterized protein</fullName>
    </submittedName>
</protein>
<dbReference type="EMBL" id="OW240913">
    <property type="protein sequence ID" value="CAH2247700.1"/>
    <property type="molecule type" value="Genomic_DNA"/>
</dbReference>
<dbReference type="Proteomes" id="UP001295444">
    <property type="component" value="Chromosome 02"/>
</dbReference>
<accession>A0AAD1RC15</accession>
<reference evidence="1" key="1">
    <citation type="submission" date="2022-03" db="EMBL/GenBank/DDBJ databases">
        <authorList>
            <person name="Alioto T."/>
            <person name="Alioto T."/>
            <person name="Gomez Garrido J."/>
        </authorList>
    </citation>
    <scope>NUCLEOTIDE SEQUENCE</scope>
</reference>
<keyword evidence="2" id="KW-1185">Reference proteome</keyword>
<evidence type="ECO:0000313" key="2">
    <source>
        <dbReference type="Proteomes" id="UP001295444"/>
    </source>
</evidence>
<name>A0AAD1RC15_PELCU</name>
<gene>
    <name evidence="1" type="ORF">PECUL_23A029630</name>
</gene>
<organism evidence="1 2">
    <name type="scientific">Pelobates cultripes</name>
    <name type="common">Western spadefoot toad</name>
    <dbReference type="NCBI Taxonomy" id="61616"/>
    <lineage>
        <taxon>Eukaryota</taxon>
        <taxon>Metazoa</taxon>
        <taxon>Chordata</taxon>
        <taxon>Craniata</taxon>
        <taxon>Vertebrata</taxon>
        <taxon>Euteleostomi</taxon>
        <taxon>Amphibia</taxon>
        <taxon>Batrachia</taxon>
        <taxon>Anura</taxon>
        <taxon>Pelobatoidea</taxon>
        <taxon>Pelobatidae</taxon>
        <taxon>Pelobates</taxon>
    </lineage>
</organism>
<proteinExistence type="predicted"/>